<dbReference type="Proteomes" id="UP000076825">
    <property type="component" value="Chromosome 1"/>
</dbReference>
<dbReference type="Gene3D" id="1.10.10.10">
    <property type="entry name" value="Winged helix-like DNA-binding domain superfamily/Winged helix DNA-binding domain"/>
    <property type="match status" value="1"/>
</dbReference>
<dbReference type="PANTHER" id="PTHR30126">
    <property type="entry name" value="HTH-TYPE TRANSCRIPTIONAL REGULATOR"/>
    <property type="match status" value="1"/>
</dbReference>
<dbReference type="SUPFAM" id="SSF46785">
    <property type="entry name" value="Winged helix' DNA-binding domain"/>
    <property type="match status" value="1"/>
</dbReference>
<dbReference type="GeneID" id="56589822"/>
<dbReference type="RefSeq" id="WP_025517303.1">
    <property type="nucleotide sequence ID" value="NZ_CP016340.1"/>
</dbReference>
<dbReference type="STRING" id="123899.SAMEA3906487_02927"/>
<dbReference type="EMBL" id="LT546645">
    <property type="protein sequence ID" value="SAI71826.1"/>
    <property type="molecule type" value="Genomic_DNA"/>
</dbReference>
<dbReference type="GO" id="GO:0000976">
    <property type="term" value="F:transcription cis-regulatory region binding"/>
    <property type="evidence" value="ECO:0007669"/>
    <property type="project" value="TreeGrafter"/>
</dbReference>
<dbReference type="PATRIC" id="fig|123899.6.peg.2917"/>
<proteinExistence type="inferred from homology"/>
<dbReference type="OrthoDB" id="8650466at2"/>
<dbReference type="eggNOG" id="COG0583">
    <property type="taxonomic scope" value="Bacteria"/>
</dbReference>
<dbReference type="InterPro" id="IPR036390">
    <property type="entry name" value="WH_DNA-bd_sf"/>
</dbReference>
<dbReference type="CDD" id="cd05466">
    <property type="entry name" value="PBP2_LTTR_substrate"/>
    <property type="match status" value="1"/>
</dbReference>
<evidence type="ECO:0000256" key="4">
    <source>
        <dbReference type="ARBA" id="ARBA00023163"/>
    </source>
</evidence>
<keyword evidence="3" id="KW-0238">DNA-binding</keyword>
<dbReference type="SUPFAM" id="SSF53850">
    <property type="entry name" value="Periplasmic binding protein-like II"/>
    <property type="match status" value="1"/>
</dbReference>
<keyword evidence="7" id="KW-1185">Reference proteome</keyword>
<dbReference type="GO" id="GO:0003700">
    <property type="term" value="F:DNA-binding transcription factor activity"/>
    <property type="evidence" value="ECO:0007669"/>
    <property type="project" value="InterPro"/>
</dbReference>
<dbReference type="Gene3D" id="3.40.190.290">
    <property type="match status" value="1"/>
</dbReference>
<evidence type="ECO:0000259" key="5">
    <source>
        <dbReference type="PROSITE" id="PS50931"/>
    </source>
</evidence>
<evidence type="ECO:0000313" key="6">
    <source>
        <dbReference type="EMBL" id="SAI71826.1"/>
    </source>
</evidence>
<dbReference type="PANTHER" id="PTHR30126:SF40">
    <property type="entry name" value="HTH-TYPE TRANSCRIPTIONAL REGULATOR GLTR"/>
    <property type="match status" value="1"/>
</dbReference>
<dbReference type="PRINTS" id="PR00039">
    <property type="entry name" value="HTHLYSR"/>
</dbReference>
<evidence type="ECO:0000256" key="2">
    <source>
        <dbReference type="ARBA" id="ARBA00023015"/>
    </source>
</evidence>
<protein>
    <submittedName>
        <fullName evidence="6">LysR family transcriptional regulator</fullName>
    </submittedName>
</protein>
<dbReference type="Pfam" id="PF03466">
    <property type="entry name" value="LysR_substrate"/>
    <property type="match status" value="1"/>
</dbReference>
<dbReference type="KEGG" id="btrm:SAMEA390648702927"/>
<dbReference type="AlphaFoldDB" id="A0A157LSU7"/>
<feature type="domain" description="HTH lysR-type" evidence="5">
    <location>
        <begin position="10"/>
        <end position="62"/>
    </location>
</feature>
<organism evidence="6 7">
    <name type="scientific">Bordetella trematum</name>
    <dbReference type="NCBI Taxonomy" id="123899"/>
    <lineage>
        <taxon>Bacteria</taxon>
        <taxon>Pseudomonadati</taxon>
        <taxon>Pseudomonadota</taxon>
        <taxon>Betaproteobacteria</taxon>
        <taxon>Burkholderiales</taxon>
        <taxon>Alcaligenaceae</taxon>
        <taxon>Bordetella</taxon>
    </lineage>
</organism>
<dbReference type="InterPro" id="IPR036388">
    <property type="entry name" value="WH-like_DNA-bd_sf"/>
</dbReference>
<sequence length="294" mass="32150">MALETLDRPLRYFLCIAELGSLSKAADLLDQTQSSVSKQLAGLEATLGAPLFVRTGRGVVLTEMGARLHETLRPLYRDIDAAIDEARRHSHTHGTVRLASVHTLSYYFTAEVVARFASAHPQVNLALLGRSSPDVVALVDSGKADLGFVYDVAVDVGTVISEPLFQNEMALVTRRDKPTMPGAPLRLVGFPPNYALRRMLHSSGIEATYVAEAETVDTMLQLVASGVGDCILPSRIPPQRLAEYALCQQPLESPPLRRWVVAIRRADRPLPALAQRFLACAMQVASGLRRDEKE</sequence>
<comment type="similarity">
    <text evidence="1">Belongs to the LysR transcriptional regulatory family.</text>
</comment>
<dbReference type="InterPro" id="IPR000847">
    <property type="entry name" value="LysR_HTH_N"/>
</dbReference>
<gene>
    <name evidence="6" type="primary">cynR_13</name>
    <name evidence="6" type="ORF">SAMEA3906487_02927</name>
</gene>
<evidence type="ECO:0000256" key="1">
    <source>
        <dbReference type="ARBA" id="ARBA00009437"/>
    </source>
</evidence>
<accession>A0A157LSU7</accession>
<evidence type="ECO:0000256" key="3">
    <source>
        <dbReference type="ARBA" id="ARBA00023125"/>
    </source>
</evidence>
<name>A0A157LSU7_9BORD</name>
<dbReference type="FunFam" id="1.10.10.10:FF:000001">
    <property type="entry name" value="LysR family transcriptional regulator"/>
    <property type="match status" value="1"/>
</dbReference>
<dbReference type="Pfam" id="PF00126">
    <property type="entry name" value="HTH_1"/>
    <property type="match status" value="1"/>
</dbReference>
<dbReference type="PROSITE" id="PS50931">
    <property type="entry name" value="HTH_LYSR"/>
    <property type="match status" value="1"/>
</dbReference>
<keyword evidence="4" id="KW-0804">Transcription</keyword>
<evidence type="ECO:0000313" key="7">
    <source>
        <dbReference type="Proteomes" id="UP000076825"/>
    </source>
</evidence>
<keyword evidence="2" id="KW-0805">Transcription regulation</keyword>
<reference evidence="6 7" key="1">
    <citation type="submission" date="2016-04" db="EMBL/GenBank/DDBJ databases">
        <authorList>
            <consortium name="Pathogen Informatics"/>
        </authorList>
    </citation>
    <scope>NUCLEOTIDE SEQUENCE [LARGE SCALE GENOMIC DNA]</scope>
    <source>
        <strain evidence="6 7">H044680328</strain>
    </source>
</reference>
<dbReference type="InterPro" id="IPR005119">
    <property type="entry name" value="LysR_subst-bd"/>
</dbReference>